<evidence type="ECO:0000256" key="1">
    <source>
        <dbReference type="ARBA" id="ARBA00022617"/>
    </source>
</evidence>
<keyword evidence="2 4" id="KW-0479">Metal-binding</keyword>
<keyword evidence="3 4" id="KW-0408">Iron</keyword>
<dbReference type="eggNOG" id="COG1413">
    <property type="taxonomic scope" value="Bacteria"/>
</dbReference>
<feature type="chain" id="PRO_5002694800" description="Cytochrome c domain-containing protein" evidence="6">
    <location>
        <begin position="23"/>
        <end position="1213"/>
    </location>
</feature>
<name>A6DU77_9BACT</name>
<gene>
    <name evidence="8" type="ORF">LNTAR_09931</name>
</gene>
<evidence type="ECO:0000256" key="6">
    <source>
        <dbReference type="SAM" id="SignalP"/>
    </source>
</evidence>
<dbReference type="SUPFAM" id="SSF48371">
    <property type="entry name" value="ARM repeat"/>
    <property type="match status" value="1"/>
</dbReference>
<dbReference type="Pfam" id="PF23500">
    <property type="entry name" value="DUF7133"/>
    <property type="match status" value="2"/>
</dbReference>
<dbReference type="Gene3D" id="3.40.50.880">
    <property type="match status" value="1"/>
</dbReference>
<comment type="caution">
    <text evidence="8">The sequence shown here is derived from an EMBL/GenBank/DDBJ whole genome shotgun (WGS) entry which is preliminary data.</text>
</comment>
<dbReference type="InterPro" id="IPR011042">
    <property type="entry name" value="6-blade_b-propeller_TolB-like"/>
</dbReference>
<dbReference type="OrthoDB" id="174880at2"/>
<evidence type="ECO:0000256" key="3">
    <source>
        <dbReference type="ARBA" id="ARBA00023004"/>
    </source>
</evidence>
<protein>
    <recommendedName>
        <fullName evidence="7">Cytochrome c domain-containing protein</fullName>
    </recommendedName>
</protein>
<evidence type="ECO:0000256" key="5">
    <source>
        <dbReference type="SAM" id="MobiDB-lite"/>
    </source>
</evidence>
<evidence type="ECO:0000313" key="9">
    <source>
        <dbReference type="Proteomes" id="UP000004947"/>
    </source>
</evidence>
<evidence type="ECO:0000259" key="7">
    <source>
        <dbReference type="PROSITE" id="PS51007"/>
    </source>
</evidence>
<proteinExistence type="predicted"/>
<feature type="domain" description="Cytochrome c" evidence="7">
    <location>
        <begin position="1081"/>
        <end position="1213"/>
    </location>
</feature>
<dbReference type="Pfam" id="PF06283">
    <property type="entry name" value="ThuA"/>
    <property type="match status" value="1"/>
</dbReference>
<feature type="signal peptide" evidence="6">
    <location>
        <begin position="1"/>
        <end position="22"/>
    </location>
</feature>
<dbReference type="AlphaFoldDB" id="A6DU77"/>
<evidence type="ECO:0000256" key="2">
    <source>
        <dbReference type="ARBA" id="ARBA00022723"/>
    </source>
</evidence>
<organism evidence="8 9">
    <name type="scientific">Lentisphaera araneosa HTCC2155</name>
    <dbReference type="NCBI Taxonomy" id="313628"/>
    <lineage>
        <taxon>Bacteria</taxon>
        <taxon>Pseudomonadati</taxon>
        <taxon>Lentisphaerota</taxon>
        <taxon>Lentisphaeria</taxon>
        <taxon>Lentisphaerales</taxon>
        <taxon>Lentisphaeraceae</taxon>
        <taxon>Lentisphaera</taxon>
    </lineage>
</organism>
<feature type="region of interest" description="Disordered" evidence="5">
    <location>
        <begin position="304"/>
        <end position="338"/>
    </location>
</feature>
<keyword evidence="6" id="KW-0732">Signal</keyword>
<keyword evidence="1 4" id="KW-0349">Heme</keyword>
<dbReference type="InterPro" id="IPR055557">
    <property type="entry name" value="DUF7133"/>
</dbReference>
<dbReference type="Gene3D" id="1.25.10.10">
    <property type="entry name" value="Leucine-rich Repeat Variant"/>
    <property type="match status" value="1"/>
</dbReference>
<accession>A6DU77</accession>
<evidence type="ECO:0000313" key="8">
    <source>
        <dbReference type="EMBL" id="EDM24807.1"/>
    </source>
</evidence>
<dbReference type="RefSeq" id="WP_007281361.1">
    <property type="nucleotide sequence ID" value="NZ_ABCK01000048.1"/>
</dbReference>
<dbReference type="PANTHER" id="PTHR33546:SF1">
    <property type="entry name" value="LARGE, MULTIFUNCTIONAL SECRETED PROTEIN"/>
    <property type="match status" value="1"/>
</dbReference>
<sequence length="1213" mass="135387">MNYLIKVALALFLLAPSFALFAKETKNILFIAGNTKHRHGFHEFKAGSMLLADALNKSQLGITARVHYYGWPEDESIFDEADALIIYADKGGELAEKHDFLDKKIKEGMGIMFMHYGVHPTKEAGEKYFKKWIGGYFDDEFSTNPSWIADISPKKGHAVARGVELPLKVYDELYFNMNFKEGCSDCYPLATATPTAENMIRYGSNKFWSQSAADQLDKPQALIWCHDSKNAGRGAGFVGGHYHNNWAVDNYRKLVLNTIAWVAGVDIPKEGIKSAKVTKTMLNQNLNRPDFPEKIELPSPELLKQAPGKPYAIGPDGRAIDPRKKKKASLKSSSVPKKTSPVKLAVASSINEAFPWPPAKLQQMELELFKADGELEVTRWAESPQLYNPTNMDIDHMGNIWVAEGVNYRRENMARREGGDRITVLRDTNGDGKADSSHTFHQNPNLSCPLGIAVLDNKIVVSQPPELIILTDVNRNLVFDEGIDKREVLLTGFNGRQHDHSLHSLTAGPDGKWYFNAGNCGGIFTDKSDKTFRMNTNYRGGAPKEFFYTPTDELGGAKSDDGFVWSAGFTVRMNPDGTNVEIVGHGYRNSYEQTINSLGETFQSDNDDYSSCRNSYVMEYGSAGYYSLDGQYKWQSEKRSGQSIPRAHWRQDNPGTFDTGDVYGAGGPTGVVFYENGALGDKYKGLYLSCEATRNIVYGYFPKQQGASYDLKRFDFLSSHGHQSTEHSLWFRPSDVSIGPDGAIYVADFYDPRSGGHATLDPTASGAIYRIAPKNFKPVIPKLNLKTIEGQIEALKSPAVNVRYIGFRELKKAGSKAYAQVAKLLEHENEFIAARAIWLLPYLGQKGMEHCITLLEDDQSNNRLVAYRALRRAEFKILPYAKILANDSNTAVRRDVALSLRHYSTAETGDIFIELIKNMPVKYDKNYVEAIGLGATNKEALLWNYLQKELKQNDPLKWNEPFARITWRFCTSAAIEDLKTRISSDKLSLKDRQFAVESMAFINDKDAAVSLIDLAKSDSLIKEDMTHWIFMRRLTAWSKLDIAEEVKGIYDPEKLVINSMTIPAEPEIKTLNQESILALDGDIQRGKNKIMACTMCHNINGVGPNYGPVLKGWASKQTLEATINAIVAPSAGIAHGFKGMEVLLKDGEKVQGIPDSKGDPMIMVSTGGVKQIIPQERIATKLHMKQSLMLSAQQLGLSEQDIADIVAYMKSWK</sequence>
<dbReference type="SUPFAM" id="SSF46626">
    <property type="entry name" value="Cytochrome c"/>
    <property type="match status" value="1"/>
</dbReference>
<evidence type="ECO:0000256" key="4">
    <source>
        <dbReference type="PROSITE-ProRule" id="PRU00433"/>
    </source>
</evidence>
<dbReference type="eggNOG" id="COG2133">
    <property type="taxonomic scope" value="Bacteria"/>
</dbReference>
<dbReference type="EMBL" id="ABCK01000048">
    <property type="protein sequence ID" value="EDM24807.1"/>
    <property type="molecule type" value="Genomic_DNA"/>
</dbReference>
<dbReference type="SUPFAM" id="SSF50952">
    <property type="entry name" value="Soluble quinoprotein glucose dehydrogenase"/>
    <property type="match status" value="1"/>
</dbReference>
<dbReference type="InterPro" id="IPR013427">
    <property type="entry name" value="Haem-bd_dom_put"/>
</dbReference>
<dbReference type="InterPro" id="IPR013428">
    <property type="entry name" value="Membrane-bound_put_N"/>
</dbReference>
<reference evidence="8 9" key="1">
    <citation type="journal article" date="2010" name="J. Bacteriol.">
        <title>Genome sequence of Lentisphaera araneosa HTCC2155T, the type species of the order Lentisphaerales in the phylum Lentisphaerae.</title>
        <authorList>
            <person name="Thrash J.C."/>
            <person name="Cho J.C."/>
            <person name="Vergin K.L."/>
            <person name="Morris R.M."/>
            <person name="Giovannoni S.J."/>
        </authorList>
    </citation>
    <scope>NUCLEOTIDE SEQUENCE [LARGE SCALE GENOMIC DNA]</scope>
    <source>
        <strain evidence="8 9">HTCC2155</strain>
    </source>
</reference>
<dbReference type="GO" id="GO:0020037">
    <property type="term" value="F:heme binding"/>
    <property type="evidence" value="ECO:0007669"/>
    <property type="project" value="InterPro"/>
</dbReference>
<dbReference type="Gene3D" id="1.10.760.10">
    <property type="entry name" value="Cytochrome c-like domain"/>
    <property type="match status" value="1"/>
</dbReference>
<dbReference type="STRING" id="313628.LNTAR_09931"/>
<dbReference type="Proteomes" id="UP000004947">
    <property type="component" value="Unassembled WGS sequence"/>
</dbReference>
<dbReference type="InterPro" id="IPR009056">
    <property type="entry name" value="Cyt_c-like_dom"/>
</dbReference>
<dbReference type="eggNOG" id="COG2010">
    <property type="taxonomic scope" value="Bacteria"/>
</dbReference>
<dbReference type="PANTHER" id="PTHR33546">
    <property type="entry name" value="LARGE, MULTIFUNCTIONAL SECRETED PROTEIN-RELATED"/>
    <property type="match status" value="1"/>
</dbReference>
<dbReference type="SUPFAM" id="SSF52317">
    <property type="entry name" value="Class I glutamine amidotransferase-like"/>
    <property type="match status" value="1"/>
</dbReference>
<dbReference type="InterPro" id="IPR016024">
    <property type="entry name" value="ARM-type_fold"/>
</dbReference>
<dbReference type="InterPro" id="IPR011989">
    <property type="entry name" value="ARM-like"/>
</dbReference>
<dbReference type="eggNOG" id="COG3828">
    <property type="taxonomic scope" value="Bacteria"/>
</dbReference>
<dbReference type="NCBIfam" id="TIGR02603">
    <property type="entry name" value="CxxCH_TIGR02603"/>
    <property type="match status" value="1"/>
</dbReference>
<dbReference type="InterPro" id="IPR029062">
    <property type="entry name" value="Class_I_gatase-like"/>
</dbReference>
<dbReference type="GO" id="GO:0009055">
    <property type="term" value="F:electron transfer activity"/>
    <property type="evidence" value="ECO:0007669"/>
    <property type="project" value="InterPro"/>
</dbReference>
<dbReference type="GO" id="GO:0046872">
    <property type="term" value="F:metal ion binding"/>
    <property type="evidence" value="ECO:0007669"/>
    <property type="project" value="UniProtKB-KW"/>
</dbReference>
<dbReference type="InterPro" id="IPR036909">
    <property type="entry name" value="Cyt_c-like_dom_sf"/>
</dbReference>
<dbReference type="InterPro" id="IPR011041">
    <property type="entry name" value="Quinoprot_gluc/sorb_DH_b-prop"/>
</dbReference>
<dbReference type="NCBIfam" id="TIGR02604">
    <property type="entry name" value="Piru_Ver_Nterm"/>
    <property type="match status" value="1"/>
</dbReference>
<keyword evidence="9" id="KW-1185">Reference proteome</keyword>
<dbReference type="Gene3D" id="2.120.10.30">
    <property type="entry name" value="TolB, C-terminal domain"/>
    <property type="match status" value="1"/>
</dbReference>
<dbReference type="PROSITE" id="PS51007">
    <property type="entry name" value="CYTC"/>
    <property type="match status" value="1"/>
</dbReference>
<dbReference type="InterPro" id="IPR029010">
    <property type="entry name" value="ThuA-like"/>
</dbReference>